<comment type="caution">
    <text evidence="2">The sequence shown here is derived from an EMBL/GenBank/DDBJ whole genome shotgun (WGS) entry which is preliminary data.</text>
</comment>
<dbReference type="Proteomes" id="UP000542342">
    <property type="component" value="Unassembled WGS sequence"/>
</dbReference>
<accession>A0A7V8VGM9</accession>
<evidence type="ECO:0000313" key="3">
    <source>
        <dbReference type="Proteomes" id="UP000542342"/>
    </source>
</evidence>
<dbReference type="SUPFAM" id="SSF49373">
    <property type="entry name" value="Invasin/intimin cell-adhesion fragments"/>
    <property type="match status" value="1"/>
</dbReference>
<evidence type="ECO:0000259" key="1">
    <source>
        <dbReference type="SMART" id="SM00635"/>
    </source>
</evidence>
<dbReference type="PANTHER" id="PTHR35889:SF3">
    <property type="entry name" value="F-BOX DOMAIN-CONTAINING PROTEIN"/>
    <property type="match status" value="1"/>
</dbReference>
<dbReference type="EMBL" id="JACEFB010000017">
    <property type="protein sequence ID" value="MBA2227704.1"/>
    <property type="molecule type" value="Genomic_DNA"/>
</dbReference>
<dbReference type="Gene3D" id="2.60.40.1080">
    <property type="match status" value="2"/>
</dbReference>
<dbReference type="InterPro" id="IPR008964">
    <property type="entry name" value="Invasin/intimin_cell_adhesion"/>
</dbReference>
<dbReference type="PANTHER" id="PTHR35889">
    <property type="entry name" value="CYCLOINULO-OLIGOSACCHARIDE FRUCTANOTRANSFERASE-RELATED"/>
    <property type="match status" value="1"/>
</dbReference>
<dbReference type="SMART" id="SM00635">
    <property type="entry name" value="BID_2"/>
    <property type="match status" value="2"/>
</dbReference>
<dbReference type="AlphaFoldDB" id="A0A7V8VGM9"/>
<feature type="domain" description="BIG2" evidence="1">
    <location>
        <begin position="29"/>
        <end position="109"/>
    </location>
</feature>
<feature type="domain" description="BIG2" evidence="1">
    <location>
        <begin position="229"/>
        <end position="310"/>
    </location>
</feature>
<dbReference type="InterPro" id="IPR022655">
    <property type="entry name" value="DUF1553"/>
</dbReference>
<dbReference type="Pfam" id="PF07587">
    <property type="entry name" value="PSD1"/>
    <property type="match status" value="1"/>
</dbReference>
<protein>
    <submittedName>
        <fullName evidence="2">DUF1553 domain-containing protein</fullName>
    </submittedName>
</protein>
<gene>
    <name evidence="2" type="ORF">H0921_16215</name>
</gene>
<sequence>MIGTLSLPDRSAGWFLAACVWLALPCLASAGDVKIYPAEVSLSAEHPYQYVVVVEEEQGRAVADHTGQVQWSVSATDVARIEGGNKLVAAGNGEATVTASIGSRRASLRVKVQGLNRPANWSFQRHVIPVLTRLGCNSGACHGALAGKGGLKLSLRGFDPQSDHFVLTRQALSRRIDLADPAASLLLRKAARQIPHGGGRRLVEGDDSYNLLLRWIAAGAPGPQPGEGALRRLEVHPATLLLSPKQSMRLVVRAHYQDGTVVDVTPWARYSSSHEPTAAVDENGKVTAQAPGVAGIVVGFDTLVAVASVIVPYPPLAPEDAQRLRQAPRHNLVDEHIQATLELLRLPPSPPCSDAEFLRRVYLDTIGRLPTPQEAQAFLHGPESQRPDKRQRLIDALLERPEYVDYWSHAWSDLFLVSTRKLPEAAMWAYYRRIRRAVADNEPWDRFVRDLLTARGSNLQQGGGNYYVIHKDVSDLAEATALTFLGFAIGCAKCHNHPLEKWTQDDYWAFANLLAQVNLKSGDRPGEIIISDRPEGEALHPRRGLALPPRPLDGPPLPADSPLTRREYLAQWLTAPDNPYFAPAMVNRLWRRLMGRGLVEPDDDLRASNPPTHPALLQALAAEFVRHNYDVKHVLRLILNSAAYQRSSQPLPGNVSDDRFYSRYYPRRLSAEVILDAYSDITGVPTLFNRVKSAAGDALTPTSSYPPGTRAIQIPDALVASYFLEAFGRPERVAVCSCERSSEASITQALHLNNGQTLNEKLREKNNTLSQWLQKGMTDREILEQLYWHAFSRPPTEEERRQCLAILAEAGQQGPQGRREALEDLAWALLTSREFLFNH</sequence>
<name>A0A7V8VGM9_9BACT</name>
<dbReference type="InterPro" id="IPR003343">
    <property type="entry name" value="Big_2"/>
</dbReference>
<proteinExistence type="predicted"/>
<dbReference type="RefSeq" id="WP_194539566.1">
    <property type="nucleotide sequence ID" value="NZ_JACEFB010000017.1"/>
</dbReference>
<keyword evidence="3" id="KW-1185">Reference proteome</keyword>
<organism evidence="2 3">
    <name type="scientific">Thermogemmata fonticola</name>
    <dbReference type="NCBI Taxonomy" id="2755323"/>
    <lineage>
        <taxon>Bacteria</taxon>
        <taxon>Pseudomonadati</taxon>
        <taxon>Planctomycetota</taxon>
        <taxon>Planctomycetia</taxon>
        <taxon>Gemmatales</taxon>
        <taxon>Gemmataceae</taxon>
        <taxon>Thermogemmata</taxon>
    </lineage>
</organism>
<dbReference type="Pfam" id="PF07583">
    <property type="entry name" value="PSCyt2"/>
    <property type="match status" value="1"/>
</dbReference>
<dbReference type="InterPro" id="IPR011444">
    <property type="entry name" value="DUF1549"/>
</dbReference>
<reference evidence="2 3" key="1">
    <citation type="submission" date="2020-07" db="EMBL/GenBank/DDBJ databases">
        <title>Thermogemmata thermophila gen. nov., sp. nov., a novel moderate thermophilic planctomycete from a Kamchatka hot spring.</title>
        <authorList>
            <person name="Elcheninov A.G."/>
            <person name="Podosokorskaya O.A."/>
            <person name="Kovaleva O.L."/>
            <person name="Novikov A."/>
            <person name="Bonch-Osmolovskaya E.A."/>
            <person name="Toshchakov S.V."/>
            <person name="Kublanov I.V."/>
        </authorList>
    </citation>
    <scope>NUCLEOTIDE SEQUENCE [LARGE SCALE GENOMIC DNA]</scope>
    <source>
        <strain evidence="2 3">2918</strain>
    </source>
</reference>
<evidence type="ECO:0000313" key="2">
    <source>
        <dbReference type="EMBL" id="MBA2227704.1"/>
    </source>
</evidence>